<keyword evidence="2" id="KW-0812">Transmembrane</keyword>
<dbReference type="EMBL" id="AP023356">
    <property type="protein sequence ID" value="BCJ46448.1"/>
    <property type="molecule type" value="Genomic_DNA"/>
</dbReference>
<accession>A0ABM7M489</accession>
<dbReference type="Proteomes" id="UP000676967">
    <property type="component" value="Chromosome"/>
</dbReference>
<reference evidence="4 5" key="1">
    <citation type="submission" date="2020-08" db="EMBL/GenBank/DDBJ databases">
        <title>Whole genome shotgun sequence of Actinoplanes ianthinogenes NBRC 13996.</title>
        <authorList>
            <person name="Komaki H."/>
            <person name="Tamura T."/>
        </authorList>
    </citation>
    <scope>NUCLEOTIDE SEQUENCE [LARGE SCALE GENOMIC DNA]</scope>
    <source>
        <strain evidence="4 5">NBRC 13996</strain>
    </source>
</reference>
<feature type="region of interest" description="Disordered" evidence="1">
    <location>
        <begin position="40"/>
        <end position="68"/>
    </location>
</feature>
<name>A0ABM7M489_9ACTN</name>
<feature type="transmembrane region" description="Helical" evidence="2">
    <location>
        <begin position="232"/>
        <end position="254"/>
    </location>
</feature>
<evidence type="ECO:0000313" key="4">
    <source>
        <dbReference type="EMBL" id="BCJ46448.1"/>
    </source>
</evidence>
<feature type="transmembrane region" description="Helical" evidence="2">
    <location>
        <begin position="195"/>
        <end position="220"/>
    </location>
</feature>
<feature type="transmembrane region" description="Helical" evidence="2">
    <location>
        <begin position="116"/>
        <end position="133"/>
    </location>
</feature>
<feature type="domain" description="Sulfatase N-terminal" evidence="3">
    <location>
        <begin position="351"/>
        <end position="558"/>
    </location>
</feature>
<evidence type="ECO:0000256" key="2">
    <source>
        <dbReference type="SAM" id="Phobius"/>
    </source>
</evidence>
<gene>
    <name evidence="4" type="ORF">Aiant_71050</name>
</gene>
<evidence type="ECO:0000256" key="1">
    <source>
        <dbReference type="SAM" id="MobiDB-lite"/>
    </source>
</evidence>
<keyword evidence="5" id="KW-1185">Reference proteome</keyword>
<sequence>MNHLSPACVPSDVPELDVADEQNPAAEITEVPEVAEITEGAEIEESPAAEVEESPAAEIEESPVGEIAETPKEPGRVRRFLRSPGFSRGLTVLACLIVFVALLYPNVLKRLTLGSFTRIPIEAALGIAVLIVLPRRPRRIVAAIAGVALGWLVIEKCLDMGFFQVLNRPFDPVLDWVLFDDAYDFVHESYGPAGAYGAIAAIVLLVAVVLGVTTWATLRVNRLLGEDRRKSAFTAGGIATAWALSLAFGIPTLMPNVPVAARTTVSYAWDRANQARAGIKNEAAFAREVKVDAFQNVPPDQLLTGLTGKDVMLTFVESYGRNAVEAPNLAPGVDPVLDEGTAKLKAAGFSARSGWLTSPTFGGGSWLAHSTTMSGLWINNQGRYRNLTASSRLTLPSLFRSAGWDTVSVMPGATRAWPEGNFYGFNRIWDSRNLGYTGPKFSWAPMPDQYTLKKFSEVEYTKAGRKPLFVEMPLVSSHTPWAPIPEFLDWDKVGDGSVYNGIVANQPTKAEIWTASSKVRQEYGKSIQYTLTTLVDWITTYGKDNLVMVFLGDHQPSPVVTGDNASHDVPITIVAKDPAVLDRITSWNWTDGLKPAPDAPVWPMNTFRDKFLTTMSEGSH</sequence>
<feature type="transmembrane region" description="Helical" evidence="2">
    <location>
        <begin position="140"/>
        <end position="166"/>
    </location>
</feature>
<protein>
    <recommendedName>
        <fullName evidence="3">Sulfatase N-terminal domain-containing protein</fullName>
    </recommendedName>
</protein>
<keyword evidence="2" id="KW-0472">Membrane</keyword>
<dbReference type="InterPro" id="IPR017850">
    <property type="entry name" value="Alkaline_phosphatase_core_sf"/>
</dbReference>
<evidence type="ECO:0000313" key="5">
    <source>
        <dbReference type="Proteomes" id="UP000676967"/>
    </source>
</evidence>
<dbReference type="SUPFAM" id="SSF53649">
    <property type="entry name" value="Alkaline phosphatase-like"/>
    <property type="match status" value="1"/>
</dbReference>
<feature type="compositionally biased region" description="Acidic residues" evidence="1">
    <location>
        <begin position="40"/>
        <end position="63"/>
    </location>
</feature>
<dbReference type="Gene3D" id="3.40.720.10">
    <property type="entry name" value="Alkaline Phosphatase, subunit A"/>
    <property type="match status" value="1"/>
</dbReference>
<dbReference type="InterPro" id="IPR000917">
    <property type="entry name" value="Sulfatase_N"/>
</dbReference>
<organism evidence="4 5">
    <name type="scientific">Actinoplanes ianthinogenes</name>
    <dbReference type="NCBI Taxonomy" id="122358"/>
    <lineage>
        <taxon>Bacteria</taxon>
        <taxon>Bacillati</taxon>
        <taxon>Actinomycetota</taxon>
        <taxon>Actinomycetes</taxon>
        <taxon>Micromonosporales</taxon>
        <taxon>Micromonosporaceae</taxon>
        <taxon>Actinoplanes</taxon>
    </lineage>
</organism>
<keyword evidence="2" id="KW-1133">Transmembrane helix</keyword>
<evidence type="ECO:0000259" key="3">
    <source>
        <dbReference type="Pfam" id="PF00884"/>
    </source>
</evidence>
<proteinExistence type="predicted"/>
<dbReference type="Pfam" id="PF00884">
    <property type="entry name" value="Sulfatase"/>
    <property type="match status" value="1"/>
</dbReference>
<feature type="transmembrane region" description="Helical" evidence="2">
    <location>
        <begin position="86"/>
        <end position="104"/>
    </location>
</feature>